<dbReference type="Proteomes" id="UP000230423">
    <property type="component" value="Unassembled WGS sequence"/>
</dbReference>
<evidence type="ECO:0000313" key="2">
    <source>
        <dbReference type="Proteomes" id="UP000230423"/>
    </source>
</evidence>
<feature type="non-terminal residue" evidence="1">
    <location>
        <position position="1"/>
    </location>
</feature>
<accession>A0A2G9TY98</accession>
<dbReference type="InterPro" id="IPR037272">
    <property type="entry name" value="SNS_sf"/>
</dbReference>
<dbReference type="SUPFAM" id="SSF161070">
    <property type="entry name" value="SNF-like"/>
    <property type="match status" value="1"/>
</dbReference>
<keyword evidence="2" id="KW-1185">Reference proteome</keyword>
<protein>
    <submittedName>
        <fullName evidence="1">Uncharacterized protein</fullName>
    </submittedName>
</protein>
<proteinExistence type="predicted"/>
<dbReference type="EMBL" id="KZ351542">
    <property type="protein sequence ID" value="PIO62888.1"/>
    <property type="molecule type" value="Genomic_DNA"/>
</dbReference>
<sequence>VYGVDNLLDNIKWMTGSYPPCYIFWKILWKFVCPMAYLLNEEKDGIPTDVQRDEGRTMLLQPKH</sequence>
<name>A0A2G9TY98_TELCI</name>
<dbReference type="OrthoDB" id="6581954at2759"/>
<organism evidence="1 2">
    <name type="scientific">Teladorsagia circumcincta</name>
    <name type="common">Brown stomach worm</name>
    <name type="synonym">Ostertagia circumcincta</name>
    <dbReference type="NCBI Taxonomy" id="45464"/>
    <lineage>
        <taxon>Eukaryota</taxon>
        <taxon>Metazoa</taxon>
        <taxon>Ecdysozoa</taxon>
        <taxon>Nematoda</taxon>
        <taxon>Chromadorea</taxon>
        <taxon>Rhabditida</taxon>
        <taxon>Rhabditina</taxon>
        <taxon>Rhabditomorpha</taxon>
        <taxon>Strongyloidea</taxon>
        <taxon>Trichostrongylidae</taxon>
        <taxon>Teladorsagia</taxon>
    </lineage>
</organism>
<dbReference type="AlphaFoldDB" id="A0A2G9TY98"/>
<gene>
    <name evidence="1" type="ORF">TELCIR_15537</name>
</gene>
<reference evidence="1 2" key="1">
    <citation type="submission" date="2015-09" db="EMBL/GenBank/DDBJ databases">
        <title>Draft genome of the parasitic nematode Teladorsagia circumcincta isolate WARC Sus (inbred).</title>
        <authorList>
            <person name="Mitreva M."/>
        </authorList>
    </citation>
    <scope>NUCLEOTIDE SEQUENCE [LARGE SCALE GENOMIC DNA]</scope>
    <source>
        <strain evidence="1 2">S</strain>
    </source>
</reference>
<evidence type="ECO:0000313" key="1">
    <source>
        <dbReference type="EMBL" id="PIO62888.1"/>
    </source>
</evidence>